<keyword evidence="10" id="KW-1185">Reference proteome</keyword>
<gene>
    <name evidence="9" type="primary">epsF</name>
    <name evidence="9" type="ORF">RAMLITH_14440</name>
</gene>
<accession>A0A7X6DH32</accession>
<evidence type="ECO:0000313" key="10">
    <source>
        <dbReference type="Proteomes" id="UP000521868"/>
    </source>
</evidence>
<dbReference type="AlphaFoldDB" id="A0A7X6DH32"/>
<dbReference type="PANTHER" id="PTHR32309">
    <property type="entry name" value="TYROSINE-PROTEIN KINASE"/>
    <property type="match status" value="1"/>
</dbReference>
<feature type="domain" description="Polysaccharide chain length determinant N-terminal" evidence="8">
    <location>
        <begin position="2"/>
        <end position="86"/>
    </location>
</feature>
<dbReference type="Proteomes" id="UP000521868">
    <property type="component" value="Unassembled WGS sequence"/>
</dbReference>
<keyword evidence="2" id="KW-1003">Cell membrane</keyword>
<evidence type="ECO:0000256" key="2">
    <source>
        <dbReference type="ARBA" id="ARBA00022475"/>
    </source>
</evidence>
<keyword evidence="4 7" id="KW-1133">Transmembrane helix</keyword>
<comment type="subcellular location">
    <subcellularLocation>
        <location evidence="1">Cell membrane</location>
        <topology evidence="1">Multi-pass membrane protein</topology>
    </subcellularLocation>
</comment>
<sequence length="460" mass="49769">MSLHQFFSIMRARRGLAGLILLATLALALAWVVLRPATYVARAPVLVDVRTDPTGTTPLQGMVSPGYISTQIDIVKSDRVAERVVEMLPADQQPMLRLREQASKRSSPQQWIVNAIQRQLDVKPARESNIINISWIGRSPSEAARVANAFAQAYLDTNLNLKTAPAKRYSEWFDQQVAAARERLEQAQTKLSAFQEKAGIISSNEQGDYETARLAELSAQLMVAQGRRRAGAGEASTEVLQSPLVNNMRADVAKLESKVQEASATMGPNHPKMQQMEAELRAMRGRLASESSRLGAAAAVSSQASANRVRDLQEALAAQKARVLATNKQRGELSVLQREVDSAQKAFETVSASAAQSRLQSLSTQSNVLFLGSAVEPLEPSGPTPLQAMLVALGGGLLLGMAGALLAELANRRVRSVEDLEMVTQLPILGVVPAPRSRISPLRLADAPRRLALTPQRSLA</sequence>
<protein>
    <submittedName>
        <fullName evidence="9">Chain length determinant protein EpsF</fullName>
    </submittedName>
</protein>
<feature type="transmembrane region" description="Helical" evidence="7">
    <location>
        <begin position="386"/>
        <end position="407"/>
    </location>
</feature>
<dbReference type="PANTHER" id="PTHR32309:SF13">
    <property type="entry name" value="FERRIC ENTEROBACTIN TRANSPORT PROTEIN FEPE"/>
    <property type="match status" value="1"/>
</dbReference>
<dbReference type="EMBL" id="VTOX01000005">
    <property type="protein sequence ID" value="NKE67024.1"/>
    <property type="molecule type" value="Genomic_DNA"/>
</dbReference>
<feature type="coiled-coil region" evidence="6">
    <location>
        <begin position="245"/>
        <end position="329"/>
    </location>
</feature>
<dbReference type="Pfam" id="PF02706">
    <property type="entry name" value="Wzz"/>
    <property type="match status" value="1"/>
</dbReference>
<dbReference type="NCBIfam" id="TIGR03017">
    <property type="entry name" value="EpsF"/>
    <property type="match status" value="1"/>
</dbReference>
<evidence type="ECO:0000256" key="4">
    <source>
        <dbReference type="ARBA" id="ARBA00022989"/>
    </source>
</evidence>
<dbReference type="GO" id="GO:0005886">
    <property type="term" value="C:plasma membrane"/>
    <property type="evidence" value="ECO:0007669"/>
    <property type="project" value="UniProtKB-SubCell"/>
</dbReference>
<dbReference type="InterPro" id="IPR017468">
    <property type="entry name" value="Chain_len_reg_EpsF"/>
</dbReference>
<evidence type="ECO:0000256" key="3">
    <source>
        <dbReference type="ARBA" id="ARBA00022692"/>
    </source>
</evidence>
<keyword evidence="6" id="KW-0175">Coiled coil</keyword>
<dbReference type="InterPro" id="IPR003856">
    <property type="entry name" value="LPS_length_determ_N"/>
</dbReference>
<evidence type="ECO:0000259" key="8">
    <source>
        <dbReference type="Pfam" id="PF02706"/>
    </source>
</evidence>
<comment type="caution">
    <text evidence="9">The sequence shown here is derived from an EMBL/GenBank/DDBJ whole genome shotgun (WGS) entry which is preliminary data.</text>
</comment>
<evidence type="ECO:0000256" key="1">
    <source>
        <dbReference type="ARBA" id="ARBA00004651"/>
    </source>
</evidence>
<proteinExistence type="predicted"/>
<reference evidence="9 10" key="1">
    <citation type="journal article" date="2020" name="Nature">
        <title>Bacterial chemolithoautotrophy via manganese oxidation.</title>
        <authorList>
            <person name="Yu H."/>
            <person name="Leadbetter J.R."/>
        </authorList>
    </citation>
    <scope>NUCLEOTIDE SEQUENCE [LARGE SCALE GENOMIC DNA]</scope>
    <source>
        <strain evidence="9 10">RBP-1</strain>
    </source>
</reference>
<dbReference type="RefSeq" id="WP_181017784.1">
    <property type="nucleotide sequence ID" value="NZ_VTOX01000005.1"/>
</dbReference>
<dbReference type="GO" id="GO:0004713">
    <property type="term" value="F:protein tyrosine kinase activity"/>
    <property type="evidence" value="ECO:0007669"/>
    <property type="project" value="TreeGrafter"/>
</dbReference>
<evidence type="ECO:0000256" key="6">
    <source>
        <dbReference type="SAM" id="Coils"/>
    </source>
</evidence>
<dbReference type="InterPro" id="IPR050445">
    <property type="entry name" value="Bact_polysacc_biosynth/exp"/>
</dbReference>
<name>A0A7X6DH32_9BURK</name>
<evidence type="ECO:0000313" key="9">
    <source>
        <dbReference type="EMBL" id="NKE67024.1"/>
    </source>
</evidence>
<keyword evidence="5 7" id="KW-0472">Membrane</keyword>
<evidence type="ECO:0000256" key="7">
    <source>
        <dbReference type="SAM" id="Phobius"/>
    </source>
</evidence>
<organism evidence="9 10">
    <name type="scientific">Ramlibacter lithotrophicus</name>
    <dbReference type="NCBI Taxonomy" id="2606681"/>
    <lineage>
        <taxon>Bacteria</taxon>
        <taxon>Pseudomonadati</taxon>
        <taxon>Pseudomonadota</taxon>
        <taxon>Betaproteobacteria</taxon>
        <taxon>Burkholderiales</taxon>
        <taxon>Comamonadaceae</taxon>
        <taxon>Ramlibacter</taxon>
    </lineage>
</organism>
<evidence type="ECO:0000256" key="5">
    <source>
        <dbReference type="ARBA" id="ARBA00023136"/>
    </source>
</evidence>
<keyword evidence="3 7" id="KW-0812">Transmembrane</keyword>